<evidence type="ECO:0000256" key="3">
    <source>
        <dbReference type="ARBA" id="ARBA00022630"/>
    </source>
</evidence>
<name>A0A0J8GUH4_9ALTE</name>
<comment type="subcellular location">
    <subcellularLocation>
        <location evidence="6">Cell inner membrane</location>
        <topology evidence="6">Single-pass membrane protein</topology>
    </subcellularLocation>
</comment>
<dbReference type="RefSeq" id="WP_048692656.1">
    <property type="nucleotide sequence ID" value="NZ_KQ130492.1"/>
</dbReference>
<evidence type="ECO:0000256" key="6">
    <source>
        <dbReference type="HAMAP-Rule" id="MF_00479"/>
    </source>
</evidence>
<evidence type="ECO:0000313" key="8">
    <source>
        <dbReference type="EMBL" id="KMT64954.1"/>
    </source>
</evidence>
<keyword evidence="4 6" id="KW-0288">FMN</keyword>
<gene>
    <name evidence="6" type="primary">rnfG</name>
    <name evidence="8" type="ORF">XM47_11590</name>
</gene>
<dbReference type="PIRSF" id="PIRSF006091">
    <property type="entry name" value="E_trnsport_RnfG"/>
    <property type="match status" value="1"/>
</dbReference>
<keyword evidence="5 6" id="KW-0249">Electron transport</keyword>
<keyword evidence="6" id="KW-0812">Transmembrane</keyword>
<sequence length="209" mass="22989">MLNSISKTSLILTAFAIVTTGLVTLTHILTKDQIAIERENATLKSINQILPKALYDNDITKDCLNLLDQNQKPIRLFRARLNGQPSAIVVESIAPDGYNGRIDLLAAIDTEGKILGVRTVAHNETPGLGDKIEIKRSSWITHFSGLSLTQDNQKNWAVRKDGGTFDQFTGATITPRAVVKSIKNTLAWQQSQTELFSAENQCGELNESN</sequence>
<organism evidence="8 9">
    <name type="scientific">Catenovulum maritimum</name>
    <dbReference type="NCBI Taxonomy" id="1513271"/>
    <lineage>
        <taxon>Bacteria</taxon>
        <taxon>Pseudomonadati</taxon>
        <taxon>Pseudomonadota</taxon>
        <taxon>Gammaproteobacteria</taxon>
        <taxon>Alteromonadales</taxon>
        <taxon>Alteromonadaceae</taxon>
        <taxon>Catenovulum</taxon>
    </lineage>
</organism>
<dbReference type="PANTHER" id="PTHR36118">
    <property type="entry name" value="ION-TRANSLOCATING OXIDOREDUCTASE COMPLEX SUBUNIT G"/>
    <property type="match status" value="1"/>
</dbReference>
<keyword evidence="9" id="KW-1185">Reference proteome</keyword>
<dbReference type="HAMAP" id="MF_00479">
    <property type="entry name" value="RsxG_RnfG"/>
    <property type="match status" value="1"/>
</dbReference>
<evidence type="ECO:0000256" key="1">
    <source>
        <dbReference type="ARBA" id="ARBA00022448"/>
    </source>
</evidence>
<dbReference type="PATRIC" id="fig|1513271.3.peg.2363"/>
<dbReference type="InterPro" id="IPR010209">
    <property type="entry name" value="Ion_transpt_RnfG/RsxG"/>
</dbReference>
<dbReference type="EMBL" id="LAZL01000017">
    <property type="protein sequence ID" value="KMT64954.1"/>
    <property type="molecule type" value="Genomic_DNA"/>
</dbReference>
<feature type="domain" description="FMN-binding" evidence="7">
    <location>
        <begin position="97"/>
        <end position="189"/>
    </location>
</feature>
<keyword evidence="1 6" id="KW-0813">Transport</keyword>
<comment type="subunit">
    <text evidence="6">The complex is composed of six subunits: RnfA, RnfB, RnfC, RnfD, RnfE and RnfG.</text>
</comment>
<dbReference type="Pfam" id="PF04205">
    <property type="entry name" value="FMN_bind"/>
    <property type="match status" value="1"/>
</dbReference>
<dbReference type="STRING" id="1513271.XM47_11590"/>
<keyword evidence="3 6" id="KW-0285">Flavoprotein</keyword>
<keyword evidence="6" id="KW-1133">Transmembrane helix</keyword>
<comment type="similarity">
    <text evidence="6">Belongs to the RnfG family.</text>
</comment>
<dbReference type="Proteomes" id="UP000037600">
    <property type="component" value="Unassembled WGS sequence"/>
</dbReference>
<dbReference type="GO" id="GO:0005886">
    <property type="term" value="C:plasma membrane"/>
    <property type="evidence" value="ECO:0007669"/>
    <property type="project" value="UniProtKB-SubCell"/>
</dbReference>
<evidence type="ECO:0000256" key="5">
    <source>
        <dbReference type="ARBA" id="ARBA00022982"/>
    </source>
</evidence>
<protein>
    <recommendedName>
        <fullName evidence="6">Ion-translocating oxidoreductase complex subunit G</fullName>
        <ecNumber evidence="6">7.-.-.-</ecNumber>
    </recommendedName>
    <alternativeName>
        <fullName evidence="6">Rnf electron transport complex subunit G</fullName>
    </alternativeName>
</protein>
<keyword evidence="6" id="KW-0472">Membrane</keyword>
<accession>A0A0J8GUH4</accession>
<keyword evidence="6" id="KW-1278">Translocase</keyword>
<dbReference type="InterPro" id="IPR007329">
    <property type="entry name" value="FMN-bd"/>
</dbReference>
<keyword evidence="6" id="KW-1003">Cell membrane</keyword>
<dbReference type="GO" id="GO:0009055">
    <property type="term" value="F:electron transfer activity"/>
    <property type="evidence" value="ECO:0007669"/>
    <property type="project" value="InterPro"/>
</dbReference>
<dbReference type="EC" id="7.-.-.-" evidence="6"/>
<evidence type="ECO:0000256" key="2">
    <source>
        <dbReference type="ARBA" id="ARBA00022553"/>
    </source>
</evidence>
<dbReference type="PANTHER" id="PTHR36118:SF1">
    <property type="entry name" value="ION-TRANSLOCATING OXIDOREDUCTASE COMPLEX SUBUNIT G"/>
    <property type="match status" value="1"/>
</dbReference>
<dbReference type="NCBIfam" id="TIGR01947">
    <property type="entry name" value="rnfG"/>
    <property type="match status" value="1"/>
</dbReference>
<dbReference type="NCBIfam" id="NF002519">
    <property type="entry name" value="PRK01908.1"/>
    <property type="match status" value="1"/>
</dbReference>
<evidence type="ECO:0000259" key="7">
    <source>
        <dbReference type="SMART" id="SM00900"/>
    </source>
</evidence>
<feature type="modified residue" description="FMN phosphoryl threonine" evidence="6">
    <location>
        <position position="172"/>
    </location>
</feature>
<dbReference type="OrthoDB" id="9784165at2"/>
<comment type="caution">
    <text evidence="8">The sequence shown here is derived from an EMBL/GenBank/DDBJ whole genome shotgun (WGS) entry which is preliminary data.</text>
</comment>
<dbReference type="SMART" id="SM00900">
    <property type="entry name" value="FMN_bind"/>
    <property type="match status" value="1"/>
</dbReference>
<dbReference type="GO" id="GO:0022900">
    <property type="term" value="P:electron transport chain"/>
    <property type="evidence" value="ECO:0007669"/>
    <property type="project" value="UniProtKB-UniRule"/>
</dbReference>
<keyword evidence="6" id="KW-0997">Cell inner membrane</keyword>
<evidence type="ECO:0000313" key="9">
    <source>
        <dbReference type="Proteomes" id="UP000037600"/>
    </source>
</evidence>
<comment type="function">
    <text evidence="6">Part of a membrane-bound complex that couples electron transfer with translocation of ions across the membrane.</text>
</comment>
<reference evidence="8 9" key="1">
    <citation type="submission" date="2015-04" db="EMBL/GenBank/DDBJ databases">
        <title>Draft Genome Sequence of the Novel Agar-Digesting Marine Bacterium Q1.</title>
        <authorList>
            <person name="Li Y."/>
            <person name="Li D."/>
            <person name="Chen G."/>
            <person name="Du Z."/>
        </authorList>
    </citation>
    <scope>NUCLEOTIDE SEQUENCE [LARGE SCALE GENOMIC DNA]</scope>
    <source>
        <strain evidence="8 9">Q1</strain>
    </source>
</reference>
<evidence type="ECO:0000256" key="4">
    <source>
        <dbReference type="ARBA" id="ARBA00022643"/>
    </source>
</evidence>
<dbReference type="GO" id="GO:0010181">
    <property type="term" value="F:FMN binding"/>
    <property type="evidence" value="ECO:0007669"/>
    <property type="project" value="InterPro"/>
</dbReference>
<dbReference type="AlphaFoldDB" id="A0A0J8GUH4"/>
<comment type="cofactor">
    <cofactor evidence="6">
        <name>FMN</name>
        <dbReference type="ChEBI" id="CHEBI:58210"/>
    </cofactor>
</comment>
<proteinExistence type="inferred from homology"/>
<keyword evidence="2 6" id="KW-0597">Phosphoprotein</keyword>